<dbReference type="EMBL" id="MABQ02000005">
    <property type="protein sequence ID" value="PCD34748.1"/>
    <property type="molecule type" value="Genomic_DNA"/>
</dbReference>
<dbReference type="GO" id="GO:0008270">
    <property type="term" value="F:zinc ion binding"/>
    <property type="evidence" value="ECO:0007669"/>
    <property type="project" value="InterPro"/>
</dbReference>
<feature type="domain" description="Xylanolytic transcriptional activator regulatory" evidence="6">
    <location>
        <begin position="1261"/>
        <end position="1349"/>
    </location>
</feature>
<dbReference type="GO" id="GO:0000981">
    <property type="term" value="F:DNA-binding transcription factor activity, RNA polymerase II-specific"/>
    <property type="evidence" value="ECO:0007669"/>
    <property type="project" value="InterPro"/>
</dbReference>
<dbReference type="InterPro" id="IPR050815">
    <property type="entry name" value="TF_fung"/>
</dbReference>
<sequence>MPLVSLADLAYAGRDAYARFQDDEDVDTLSQAIGFLRIVNNHVQLPFVLADLGLYLHDRYGLAGNSSDLDEAIIFESESLARIDPDHSDQSRILNNLGQFYSSRFESTSIPSDLQEAIDQTHLAVMEAVKHEDEMAPEYLDNLLELVATQTSHYASENDSTKTFDKIEELLEIGRNITKARHYDQIANLYYIKSELASQLPELLKAISHAESALDATEDPSYRAIRLTNLANYQLTLYERGFQGGILQDAIHNTREAVELASHGTDNALVERMALASALHHNYDWSGHPDDLNEAIKIGLQVVNATEPEDTGWVDRMQNFAIFVRTGFKAHGAIDNLTVAIDLLQQAMNNESLPIETRRGSAAIALDLLADKYQSTRSDQDFALALIAYNTSMIPQSEEYAAPEMIWRRQSRATGTISTLFRKRFEFSKDPQDIDTSVILARRFLSVADSLNDGGCASALALALWTDFRARGGMEKLDEAVDLATRIAQHRSPGGADSVGGLSNLSGICQTRYDATGNEADLQTCLDSALEALSAMMPNTNVTLRIALLLSASSAYISKAERYGDLENVQLAVRYASDAKDLVEDRMLDVDVSTSLDLTLSQALALRYHHLQALEDLAEAVETLQHARAIASEHFLFPTVLNNLGETLRLQFSRTRNAECLIDAIGALEEALVMASAEDPAKAMYQSNLSLSLYDLFEVIKEPETLDSSIESSENAIQETNIGNTQLPERLNVNGSLYAARFELSNEDSDMTKAISQTQAAIDASPADNPQCANYYNNLGGYLMRRSLAQEAKDKETCQRSKEDMEASYEAYKHLLHMSGATPLQRVLAGYSASSIAFNHGDLKGAQEMMQKAIGMLPKISPLALDRSDQEYALSGISGLSSYATSIALEASCDASHVLQLQEAGRGIIASLTISARNDISDLEAQAPEIAAEYKKCRDLLSSQAPVSSLISERANSTGPHGLDRYELNKTLNTLESKIRREVPGFANFQQPPSTEDLKKLASKGPVVSFNVSHIRSDAFIISQTDIISIPLPDLKEEDLTNNAKLFLEEPMITKGSLRTKNTRNTSLLGVLKWLWNVAVHPVLEALGIHQSPADKKLPRVWWTASGLMALMPIHAAGDHTSEAAPNIFNFVIPSYTTTLRALVYARENKWRPLRGTDCEFAFIISPNNARSKAPLTVEESARELDDAMQETTKAFLQLTRSWMPIVNGKRHLATVLNPLVPHRRPTALMALCMKLCCLPVGKVEEKRVLYDLVKKFYAEVERQEDSCIQVMQSAVFIAVFEMGDAIFPAAYLTVGALARYGMAMGMDKINQDVLGKDCDAAAGASWADIEEMRRVWWGALILDRLLNVSRPSRGLSTADPSFEEFLPADDEFFYNQV</sequence>
<comment type="caution">
    <text evidence="7">The sequence shown here is derived from an EMBL/GenBank/DDBJ whole genome shotgun (WGS) entry which is preliminary data.</text>
</comment>
<evidence type="ECO:0000313" key="7">
    <source>
        <dbReference type="EMBL" id="PCD34748.1"/>
    </source>
</evidence>
<dbReference type="Proteomes" id="UP000219602">
    <property type="component" value="Chromosome 7"/>
</dbReference>
<dbReference type="STRING" id="327505.A0A2H3H3P5"/>
<dbReference type="GO" id="GO:0005634">
    <property type="term" value="C:nucleus"/>
    <property type="evidence" value="ECO:0007669"/>
    <property type="project" value="UniProtKB-SubCell"/>
</dbReference>
<keyword evidence="2" id="KW-0479">Metal-binding</keyword>
<dbReference type="GO" id="GO:0006351">
    <property type="term" value="P:DNA-templated transcription"/>
    <property type="evidence" value="ECO:0007669"/>
    <property type="project" value="InterPro"/>
</dbReference>
<dbReference type="PANTHER" id="PTHR47338:SF20">
    <property type="entry name" value="ZN(II)2CYS6 TRANSCRIPTION FACTOR (EUROFUNG)"/>
    <property type="match status" value="1"/>
</dbReference>
<protein>
    <recommendedName>
        <fullName evidence="6">Xylanolytic transcriptional activator regulatory domain-containing protein</fullName>
    </recommendedName>
</protein>
<dbReference type="GO" id="GO:0003677">
    <property type="term" value="F:DNA binding"/>
    <property type="evidence" value="ECO:0007669"/>
    <property type="project" value="InterPro"/>
</dbReference>
<dbReference type="InterPro" id="IPR007219">
    <property type="entry name" value="XnlR_reg_dom"/>
</dbReference>
<evidence type="ECO:0000256" key="2">
    <source>
        <dbReference type="ARBA" id="ARBA00022723"/>
    </source>
</evidence>
<gene>
    <name evidence="7" type="ORF">AU210_007345</name>
</gene>
<keyword evidence="3" id="KW-0805">Transcription regulation</keyword>
<evidence type="ECO:0000256" key="3">
    <source>
        <dbReference type="ARBA" id="ARBA00023015"/>
    </source>
</evidence>
<name>A0A2H3H3P5_FUSOX</name>
<dbReference type="Gene3D" id="1.25.40.10">
    <property type="entry name" value="Tetratricopeptide repeat domain"/>
    <property type="match status" value="1"/>
</dbReference>
<comment type="subcellular location">
    <subcellularLocation>
        <location evidence="1">Nucleus</location>
    </subcellularLocation>
</comment>
<dbReference type="InterPro" id="IPR011990">
    <property type="entry name" value="TPR-like_helical_dom_sf"/>
</dbReference>
<organism evidence="7 8">
    <name type="scientific">Fusarium oxysporum f. sp. radicis-cucumerinum</name>
    <dbReference type="NCBI Taxonomy" id="327505"/>
    <lineage>
        <taxon>Eukaryota</taxon>
        <taxon>Fungi</taxon>
        <taxon>Dikarya</taxon>
        <taxon>Ascomycota</taxon>
        <taxon>Pezizomycotina</taxon>
        <taxon>Sordariomycetes</taxon>
        <taxon>Hypocreomycetidae</taxon>
        <taxon>Hypocreales</taxon>
        <taxon>Nectriaceae</taxon>
        <taxon>Fusarium</taxon>
        <taxon>Fusarium oxysporum species complex</taxon>
    </lineage>
</organism>
<keyword evidence="5" id="KW-0539">Nucleus</keyword>
<evidence type="ECO:0000256" key="4">
    <source>
        <dbReference type="ARBA" id="ARBA00023163"/>
    </source>
</evidence>
<evidence type="ECO:0000256" key="5">
    <source>
        <dbReference type="ARBA" id="ARBA00023242"/>
    </source>
</evidence>
<keyword evidence="4" id="KW-0804">Transcription</keyword>
<reference evidence="7 8" key="1">
    <citation type="journal article" date="2016" name="Environ. Microbiol.">
        <title>Effector profiles distinguish formae speciales of Fusarium oxysporum.</title>
        <authorList>
            <person name="van Dam P."/>
            <person name="Fokkens L."/>
            <person name="Schmidt S.M."/>
            <person name="Linmans J.H."/>
            <person name="Kistler H.C."/>
            <person name="Ma L.J."/>
            <person name="Rep M."/>
        </authorList>
    </citation>
    <scope>NUCLEOTIDE SEQUENCE [LARGE SCALE GENOMIC DNA]</scope>
    <source>
        <strain evidence="7 8">Forc016</strain>
    </source>
</reference>
<evidence type="ECO:0000256" key="1">
    <source>
        <dbReference type="ARBA" id="ARBA00004123"/>
    </source>
</evidence>
<reference evidence="7 8" key="2">
    <citation type="journal article" date="2017" name="Sci. Rep.">
        <title>A mobile pathogenicity chromosome in Fusarium oxysporum for infection of multiple cucurbit species.</title>
        <authorList>
            <person name="van Dam P."/>
            <person name="Fokkens L."/>
            <person name="Ayukawa Y."/>
            <person name="van der Gragt M."/>
            <person name="Ter Horst A."/>
            <person name="Brankovics B."/>
            <person name="Houterman P.M."/>
            <person name="Arie T."/>
            <person name="Rep M."/>
        </authorList>
    </citation>
    <scope>NUCLEOTIDE SEQUENCE [LARGE SCALE GENOMIC DNA]</scope>
    <source>
        <strain evidence="7 8">Forc016</strain>
    </source>
</reference>
<proteinExistence type="predicted"/>
<evidence type="ECO:0000259" key="6">
    <source>
        <dbReference type="Pfam" id="PF04082"/>
    </source>
</evidence>
<evidence type="ECO:0000313" key="8">
    <source>
        <dbReference type="Proteomes" id="UP000219602"/>
    </source>
</evidence>
<dbReference type="CDD" id="cd12148">
    <property type="entry name" value="fungal_TF_MHR"/>
    <property type="match status" value="1"/>
</dbReference>
<accession>A0A2H3H3P5</accession>
<dbReference type="Pfam" id="PF04082">
    <property type="entry name" value="Fungal_trans"/>
    <property type="match status" value="1"/>
</dbReference>
<dbReference type="PANTHER" id="PTHR47338">
    <property type="entry name" value="ZN(II)2CYS6 TRANSCRIPTION FACTOR (EUROFUNG)-RELATED"/>
    <property type="match status" value="1"/>
</dbReference>